<protein>
    <submittedName>
        <fullName evidence="4">E3 binding domain-containing protein</fullName>
    </submittedName>
</protein>
<accession>A0ABT7JP67</accession>
<feature type="compositionally biased region" description="Pro residues" evidence="2">
    <location>
        <begin position="210"/>
        <end position="229"/>
    </location>
</feature>
<dbReference type="Pfam" id="PF02817">
    <property type="entry name" value="E3_binding"/>
    <property type="match status" value="1"/>
</dbReference>
<feature type="non-terminal residue" evidence="4">
    <location>
        <position position="240"/>
    </location>
</feature>
<sequence length="240" mass="24793">MERIAPLAKILAEANGIDWQHLDGSGDGGMIVEQDILNYLTRIMSGEEEPPSTPVDAPPPEWTGTELPPGGGLLAPGMPSMDMLSSAGVDSDLAALVGQPAPVPAMPAPELSLPEVSLEDEALEFELEDEPETVVTPTLPMPSFSEPLHSQPMHSQPMPSEPIYSEPAPSEPVTPEPAVPPAAAATGGVMGGLGGLLSRLYQKPGQDPAPAAPAQPQPQPQSQPQPQPTAPAFTPAPASP</sequence>
<dbReference type="InterPro" id="IPR004167">
    <property type="entry name" value="PSBD"/>
</dbReference>
<evidence type="ECO:0000313" key="5">
    <source>
        <dbReference type="Proteomes" id="UP001302059"/>
    </source>
</evidence>
<evidence type="ECO:0000259" key="3">
    <source>
        <dbReference type="Pfam" id="PF02817"/>
    </source>
</evidence>
<keyword evidence="5" id="KW-1185">Reference proteome</keyword>
<dbReference type="RefSeq" id="WP_285525317.1">
    <property type="nucleotide sequence ID" value="NZ_JASNGB010000255.1"/>
</dbReference>
<comment type="similarity">
    <text evidence="1">Belongs to the 2-oxoacid dehydrogenase family.</text>
</comment>
<organism evidence="4 5">
    <name type="scientific">Deinococcus rhizophilus</name>
    <dbReference type="NCBI Taxonomy" id="3049544"/>
    <lineage>
        <taxon>Bacteria</taxon>
        <taxon>Thermotogati</taxon>
        <taxon>Deinococcota</taxon>
        <taxon>Deinococci</taxon>
        <taxon>Deinococcales</taxon>
        <taxon>Deinococcaceae</taxon>
        <taxon>Deinococcus</taxon>
    </lineage>
</organism>
<dbReference type="EMBL" id="JASNGB010000255">
    <property type="protein sequence ID" value="MDL2345668.1"/>
    <property type="molecule type" value="Genomic_DNA"/>
</dbReference>
<feature type="compositionally biased region" description="Pro residues" evidence="2">
    <location>
        <begin position="51"/>
        <end position="61"/>
    </location>
</feature>
<dbReference type="Proteomes" id="UP001302059">
    <property type="component" value="Unassembled WGS sequence"/>
</dbReference>
<proteinExistence type="inferred from homology"/>
<dbReference type="InterPro" id="IPR036625">
    <property type="entry name" value="E3-bd_dom_sf"/>
</dbReference>
<feature type="compositionally biased region" description="Low complexity" evidence="2">
    <location>
        <begin position="230"/>
        <end position="240"/>
    </location>
</feature>
<reference evidence="4 5" key="1">
    <citation type="submission" date="2023-05" db="EMBL/GenBank/DDBJ databases">
        <authorList>
            <person name="Gao F."/>
        </authorList>
    </citation>
    <scope>NUCLEOTIDE SEQUENCE [LARGE SCALE GENOMIC DNA]</scope>
    <source>
        <strain evidence="4 5">MIMF12</strain>
    </source>
</reference>
<comment type="caution">
    <text evidence="4">The sequence shown here is derived from an EMBL/GenBank/DDBJ whole genome shotgun (WGS) entry which is preliminary data.</text>
</comment>
<evidence type="ECO:0000313" key="4">
    <source>
        <dbReference type="EMBL" id="MDL2345668.1"/>
    </source>
</evidence>
<name>A0ABT7JP67_9DEIO</name>
<dbReference type="Gene3D" id="4.10.320.10">
    <property type="entry name" value="E3-binding domain"/>
    <property type="match status" value="1"/>
</dbReference>
<evidence type="ECO:0000256" key="2">
    <source>
        <dbReference type="SAM" id="MobiDB-lite"/>
    </source>
</evidence>
<gene>
    <name evidence="4" type="ORF">QOL99_16150</name>
</gene>
<feature type="region of interest" description="Disordered" evidence="2">
    <location>
        <begin position="46"/>
        <end position="85"/>
    </location>
</feature>
<dbReference type="SUPFAM" id="SSF47005">
    <property type="entry name" value="Peripheral subunit-binding domain of 2-oxo acid dehydrogenase complex"/>
    <property type="match status" value="1"/>
</dbReference>
<feature type="region of interest" description="Disordered" evidence="2">
    <location>
        <begin position="126"/>
        <end position="240"/>
    </location>
</feature>
<evidence type="ECO:0000256" key="1">
    <source>
        <dbReference type="ARBA" id="ARBA00007317"/>
    </source>
</evidence>
<feature type="domain" description="Peripheral subunit-binding (PSBD)" evidence="3">
    <location>
        <begin position="4"/>
        <end position="37"/>
    </location>
</feature>
<feature type="compositionally biased region" description="Pro residues" evidence="2">
    <location>
        <begin position="169"/>
        <end position="180"/>
    </location>
</feature>